<dbReference type="Gramene" id="PNW77520">
    <property type="protein sequence ID" value="PNW77520"/>
    <property type="gene ID" value="CHLRE_10g440250v5"/>
</dbReference>
<evidence type="ECO:0000256" key="4">
    <source>
        <dbReference type="SAM" id="MobiDB-lite"/>
    </source>
</evidence>
<feature type="active site" description="Proton donor/acceptor" evidence="1">
    <location>
        <position position="105"/>
    </location>
</feature>
<dbReference type="STRING" id="3055.A0A2K3DAG1"/>
<dbReference type="SMART" id="SM00855">
    <property type="entry name" value="PGAM"/>
    <property type="match status" value="1"/>
</dbReference>
<sequence length="327" mass="36395">MTVACSALLQASGPTPAALVVMRHGKREDTINSTWQAKARFPWDTPLCAMEAEIGEASEKLLAAGRSFDVVYSSPFLRCLQTAERTMQHLGCNDVPVLVHRGLSEVHGPGLLFKCRYPTAAQRARLWLWHSAYGRISRAARERFSRKARLVPASRWPTLPESDPKAAARFKQVIAEIAAKHPGQRVLVVSHGMSVLAAYEALGLSGRLVQVMFAGFVACRARGQHHQQLEQKQQEGQQQQQQQQQQQEKVEVEVEGQALDDLQPQKDEEHARGQPQQQESKRAHKHNPVVLPTPIPGAGAGGAWSELELDPELPFWNLDVEFKSSFE</sequence>
<evidence type="ECO:0000256" key="1">
    <source>
        <dbReference type="PIRSR" id="PIRSR613078-1"/>
    </source>
</evidence>
<dbReference type="Pfam" id="PF00300">
    <property type="entry name" value="His_Phos_1"/>
    <property type="match status" value="1"/>
</dbReference>
<feature type="site" description="Transition state stabilizer" evidence="3">
    <location>
        <position position="191"/>
    </location>
</feature>
<dbReference type="OrthoDB" id="414418at2759"/>
<gene>
    <name evidence="5" type="ORF">CHLRE_10g440250v5</name>
</gene>
<organism evidence="5 6">
    <name type="scientific">Chlamydomonas reinhardtii</name>
    <name type="common">Chlamydomonas smithii</name>
    <dbReference type="NCBI Taxonomy" id="3055"/>
    <lineage>
        <taxon>Eukaryota</taxon>
        <taxon>Viridiplantae</taxon>
        <taxon>Chlorophyta</taxon>
        <taxon>core chlorophytes</taxon>
        <taxon>Chlorophyceae</taxon>
        <taxon>CS clade</taxon>
        <taxon>Chlamydomonadales</taxon>
        <taxon>Chlamydomonadaceae</taxon>
        <taxon>Chlamydomonas</taxon>
    </lineage>
</organism>
<dbReference type="KEGG" id="cre:CHLRE_10g440250v5"/>
<accession>A0A2K3DAG1</accession>
<evidence type="ECO:0008006" key="7">
    <source>
        <dbReference type="Google" id="ProtNLM"/>
    </source>
</evidence>
<evidence type="ECO:0000313" key="6">
    <source>
        <dbReference type="Proteomes" id="UP000006906"/>
    </source>
</evidence>
<dbReference type="InterPro" id="IPR029033">
    <property type="entry name" value="His_PPase_superfam"/>
</dbReference>
<dbReference type="AlphaFoldDB" id="A0A2K3DAG1"/>
<proteinExistence type="predicted"/>
<feature type="region of interest" description="Disordered" evidence="4">
    <location>
        <begin position="229"/>
        <end position="305"/>
    </location>
</feature>
<feature type="compositionally biased region" description="Basic and acidic residues" evidence="4">
    <location>
        <begin position="263"/>
        <end position="272"/>
    </location>
</feature>
<dbReference type="GeneID" id="5716042"/>
<evidence type="ECO:0000313" key="5">
    <source>
        <dbReference type="EMBL" id="PNW77520.1"/>
    </source>
</evidence>
<evidence type="ECO:0000256" key="2">
    <source>
        <dbReference type="PIRSR" id="PIRSR613078-2"/>
    </source>
</evidence>
<dbReference type="PANTHER" id="PTHR16469">
    <property type="entry name" value="UBIQUITIN-ASSOCIATED AND SH3 DOMAIN-CONTAINING BA-RELATED"/>
    <property type="match status" value="1"/>
</dbReference>
<reference evidence="5 6" key="1">
    <citation type="journal article" date="2007" name="Science">
        <title>The Chlamydomonas genome reveals the evolution of key animal and plant functions.</title>
        <authorList>
            <person name="Merchant S.S."/>
            <person name="Prochnik S.E."/>
            <person name="Vallon O."/>
            <person name="Harris E.H."/>
            <person name="Karpowicz S.J."/>
            <person name="Witman G.B."/>
            <person name="Terry A."/>
            <person name="Salamov A."/>
            <person name="Fritz-Laylin L.K."/>
            <person name="Marechal-Drouard L."/>
            <person name="Marshall W.F."/>
            <person name="Qu L.H."/>
            <person name="Nelson D.R."/>
            <person name="Sanderfoot A.A."/>
            <person name="Spalding M.H."/>
            <person name="Kapitonov V.V."/>
            <person name="Ren Q."/>
            <person name="Ferris P."/>
            <person name="Lindquist E."/>
            <person name="Shapiro H."/>
            <person name="Lucas S.M."/>
            <person name="Grimwood J."/>
            <person name="Schmutz J."/>
            <person name="Cardol P."/>
            <person name="Cerutti H."/>
            <person name="Chanfreau G."/>
            <person name="Chen C.L."/>
            <person name="Cognat V."/>
            <person name="Croft M.T."/>
            <person name="Dent R."/>
            <person name="Dutcher S."/>
            <person name="Fernandez E."/>
            <person name="Fukuzawa H."/>
            <person name="Gonzalez-Ballester D."/>
            <person name="Gonzalez-Halphen D."/>
            <person name="Hallmann A."/>
            <person name="Hanikenne M."/>
            <person name="Hippler M."/>
            <person name="Inwood W."/>
            <person name="Jabbari K."/>
            <person name="Kalanon M."/>
            <person name="Kuras R."/>
            <person name="Lefebvre P.A."/>
            <person name="Lemaire S.D."/>
            <person name="Lobanov A.V."/>
            <person name="Lohr M."/>
            <person name="Manuell A."/>
            <person name="Meier I."/>
            <person name="Mets L."/>
            <person name="Mittag M."/>
            <person name="Mittelmeier T."/>
            <person name="Moroney J.V."/>
            <person name="Moseley J."/>
            <person name="Napoli C."/>
            <person name="Nedelcu A.M."/>
            <person name="Niyogi K."/>
            <person name="Novoselov S.V."/>
            <person name="Paulsen I.T."/>
            <person name="Pazour G."/>
            <person name="Purton S."/>
            <person name="Ral J.P."/>
            <person name="Riano-Pachon D.M."/>
            <person name="Riekhof W."/>
            <person name="Rymarquis L."/>
            <person name="Schroda M."/>
            <person name="Stern D."/>
            <person name="Umen J."/>
            <person name="Willows R."/>
            <person name="Wilson N."/>
            <person name="Zimmer S.L."/>
            <person name="Allmer J."/>
            <person name="Balk J."/>
            <person name="Bisova K."/>
            <person name="Chen C.J."/>
            <person name="Elias M."/>
            <person name="Gendler K."/>
            <person name="Hauser C."/>
            <person name="Lamb M.R."/>
            <person name="Ledford H."/>
            <person name="Long J.C."/>
            <person name="Minagawa J."/>
            <person name="Page M.D."/>
            <person name="Pan J."/>
            <person name="Pootakham W."/>
            <person name="Roje S."/>
            <person name="Rose A."/>
            <person name="Stahlberg E."/>
            <person name="Terauchi A.M."/>
            <person name="Yang P."/>
            <person name="Ball S."/>
            <person name="Bowler C."/>
            <person name="Dieckmann C.L."/>
            <person name="Gladyshev V.N."/>
            <person name="Green P."/>
            <person name="Jorgensen R."/>
            <person name="Mayfield S."/>
            <person name="Mueller-Roeber B."/>
            <person name="Rajamani S."/>
            <person name="Sayre R.T."/>
            <person name="Brokstein P."/>
            <person name="Dubchak I."/>
            <person name="Goodstein D."/>
            <person name="Hornick L."/>
            <person name="Huang Y.W."/>
            <person name="Jhaveri J."/>
            <person name="Luo Y."/>
            <person name="Martinez D."/>
            <person name="Ngau W.C."/>
            <person name="Otillar B."/>
            <person name="Poliakov A."/>
            <person name="Porter A."/>
            <person name="Szajkowski L."/>
            <person name="Werner G."/>
            <person name="Zhou K."/>
            <person name="Grigoriev I.V."/>
            <person name="Rokhsar D.S."/>
            <person name="Grossman A.R."/>
        </authorList>
    </citation>
    <scope>NUCLEOTIDE SEQUENCE [LARGE SCALE GENOMIC DNA]</scope>
    <source>
        <strain evidence="6">CC-503</strain>
    </source>
</reference>
<keyword evidence="6" id="KW-1185">Reference proteome</keyword>
<feature type="binding site" evidence="2">
    <location>
        <position position="78"/>
    </location>
    <ligand>
        <name>substrate</name>
    </ligand>
</feature>
<protein>
    <recommendedName>
        <fullName evidence="7">Phosphoglycerate mutase-like protein</fullName>
    </recommendedName>
</protein>
<dbReference type="Proteomes" id="UP000006906">
    <property type="component" value="Chromosome 10"/>
</dbReference>
<dbReference type="PANTHER" id="PTHR16469:SF27">
    <property type="entry name" value="UBIQUITIN-ASSOCIATED AND SH3 DOMAIN-CONTAINING BA-RELATED"/>
    <property type="match status" value="1"/>
</dbReference>
<dbReference type="CDD" id="cd07067">
    <property type="entry name" value="HP_PGM_like"/>
    <property type="match status" value="1"/>
</dbReference>
<dbReference type="InterPro" id="IPR051710">
    <property type="entry name" value="Phosphatase_SH3-domain"/>
</dbReference>
<name>A0A2K3DAG1_CHLRE</name>
<evidence type="ECO:0000256" key="3">
    <source>
        <dbReference type="PIRSR" id="PIRSR613078-3"/>
    </source>
</evidence>
<dbReference type="SUPFAM" id="SSF53254">
    <property type="entry name" value="Phosphoglycerate mutase-like"/>
    <property type="match status" value="1"/>
</dbReference>
<dbReference type="EMBL" id="CM008971">
    <property type="protein sequence ID" value="PNW77520.1"/>
    <property type="molecule type" value="Genomic_DNA"/>
</dbReference>
<dbReference type="InParanoid" id="A0A2K3DAG1"/>
<feature type="compositionally biased region" description="Low complexity" evidence="4">
    <location>
        <begin position="234"/>
        <end position="247"/>
    </location>
</feature>
<dbReference type="RefSeq" id="XP_001690539.2">
    <property type="nucleotide sequence ID" value="XM_001690487.2"/>
</dbReference>
<dbReference type="ExpressionAtlas" id="A0A2K3DAG1">
    <property type="expression patterns" value="baseline"/>
</dbReference>
<dbReference type="InterPro" id="IPR013078">
    <property type="entry name" value="His_Pase_superF_clade-1"/>
</dbReference>
<feature type="active site" description="Tele-phosphohistidine intermediate" evidence="1">
    <location>
        <position position="24"/>
    </location>
</feature>
<dbReference type="Gene3D" id="3.40.50.1240">
    <property type="entry name" value="Phosphoglycerate mutase-like"/>
    <property type="match status" value="1"/>
</dbReference>
<dbReference type="PaxDb" id="3055-EDP05798"/>